<keyword evidence="2" id="KW-0732">Signal</keyword>
<dbReference type="GO" id="GO:0005179">
    <property type="term" value="F:hormone activity"/>
    <property type="evidence" value="ECO:0007669"/>
    <property type="project" value="InterPro"/>
</dbReference>
<dbReference type="AlphaFoldDB" id="A0A1T4YGS0"/>
<feature type="signal peptide" evidence="2">
    <location>
        <begin position="1"/>
        <end position="24"/>
    </location>
</feature>
<sequence>MKSILTLLCAAVAALTLSNCSTYVDGTPVYSYRNPHYSSTRVIHDRRYDNNRHYSSRYRRSSDRYDRDRHDHDHDRRTVRYRRGVDTRVNANVSLFR</sequence>
<gene>
    <name evidence="3" type="ORF">SAMN02745166_03291</name>
</gene>
<dbReference type="RefSeq" id="WP_078814476.1">
    <property type="nucleotide sequence ID" value="NZ_FUYE01000011.1"/>
</dbReference>
<evidence type="ECO:0000313" key="3">
    <source>
        <dbReference type="EMBL" id="SKB01032.1"/>
    </source>
</evidence>
<feature type="region of interest" description="Disordered" evidence="1">
    <location>
        <begin position="48"/>
        <end position="74"/>
    </location>
</feature>
<dbReference type="GO" id="GO:0005576">
    <property type="term" value="C:extracellular region"/>
    <property type="evidence" value="ECO:0007669"/>
    <property type="project" value="InterPro"/>
</dbReference>
<feature type="chain" id="PRO_5012684966" evidence="2">
    <location>
        <begin position="25"/>
        <end position="97"/>
    </location>
</feature>
<accession>A0A1T4YGS0</accession>
<dbReference type="Pfam" id="PF02323">
    <property type="entry name" value="ELH"/>
    <property type="match status" value="1"/>
</dbReference>
<keyword evidence="4" id="KW-1185">Reference proteome</keyword>
<dbReference type="Proteomes" id="UP000190774">
    <property type="component" value="Unassembled WGS sequence"/>
</dbReference>
<dbReference type="EMBL" id="FUYE01000011">
    <property type="protein sequence ID" value="SKB01032.1"/>
    <property type="molecule type" value="Genomic_DNA"/>
</dbReference>
<dbReference type="InterPro" id="IPR003424">
    <property type="entry name" value="ELH"/>
</dbReference>
<proteinExistence type="predicted"/>
<dbReference type="STRING" id="48467.SAMN02745166_03291"/>
<reference evidence="4" key="1">
    <citation type="submission" date="2017-02" db="EMBL/GenBank/DDBJ databases">
        <authorList>
            <person name="Varghese N."/>
            <person name="Submissions S."/>
        </authorList>
    </citation>
    <scope>NUCLEOTIDE SEQUENCE [LARGE SCALE GENOMIC DNA]</scope>
    <source>
        <strain evidence="4">ATCC 700200</strain>
    </source>
</reference>
<evidence type="ECO:0000256" key="1">
    <source>
        <dbReference type="SAM" id="MobiDB-lite"/>
    </source>
</evidence>
<feature type="compositionally biased region" description="Basic and acidic residues" evidence="1">
    <location>
        <begin position="60"/>
        <end position="74"/>
    </location>
</feature>
<protein>
    <submittedName>
        <fullName evidence="3">Egg-laying hormone</fullName>
    </submittedName>
</protein>
<organism evidence="3 4">
    <name type="scientific">Prosthecobacter debontii</name>
    <dbReference type="NCBI Taxonomy" id="48467"/>
    <lineage>
        <taxon>Bacteria</taxon>
        <taxon>Pseudomonadati</taxon>
        <taxon>Verrucomicrobiota</taxon>
        <taxon>Verrucomicrobiia</taxon>
        <taxon>Verrucomicrobiales</taxon>
        <taxon>Verrucomicrobiaceae</taxon>
        <taxon>Prosthecobacter</taxon>
    </lineage>
</organism>
<name>A0A1T4YGS0_9BACT</name>
<evidence type="ECO:0000313" key="4">
    <source>
        <dbReference type="Proteomes" id="UP000190774"/>
    </source>
</evidence>
<evidence type="ECO:0000256" key="2">
    <source>
        <dbReference type="SAM" id="SignalP"/>
    </source>
</evidence>